<feature type="binding site" evidence="1">
    <location>
        <position position="64"/>
    </location>
    <ligand>
        <name>Zn(2+)</name>
        <dbReference type="ChEBI" id="CHEBI:29105"/>
    </ligand>
</feature>
<dbReference type="InterPro" id="IPR038638">
    <property type="entry name" value="RbpA_sf"/>
</dbReference>
<evidence type="ECO:0000256" key="2">
    <source>
        <dbReference type="SAM" id="MobiDB-lite"/>
    </source>
</evidence>
<feature type="binding site" evidence="1">
    <location>
        <position position="39"/>
    </location>
    <ligand>
        <name>Zn(2+)</name>
        <dbReference type="ChEBI" id="CHEBI:29105"/>
    </ligand>
</feature>
<dbReference type="InterPro" id="IPR025182">
    <property type="entry name" value="RNApol-bd_RbpA"/>
</dbReference>
<keyword evidence="1" id="KW-0805">Transcription regulation</keyword>
<dbReference type="Pfam" id="PF13397">
    <property type="entry name" value="RbpA"/>
    <property type="match status" value="1"/>
</dbReference>
<protein>
    <recommendedName>
        <fullName evidence="1">RNA polymerase-binding protein RbpA</fullName>
    </recommendedName>
</protein>
<feature type="compositionally biased region" description="Basic and acidic residues" evidence="2">
    <location>
        <begin position="81"/>
        <end position="92"/>
    </location>
</feature>
<comment type="function">
    <text evidence="1">Binds to RNA polymerase (RNAP), stimulating transcription from principal, but not alternative sigma factor promoters.</text>
</comment>
<keyword evidence="1" id="KW-0479">Metal-binding</keyword>
<dbReference type="EMBL" id="JACHDN010000001">
    <property type="protein sequence ID" value="MBB5474639.1"/>
    <property type="molecule type" value="Genomic_DNA"/>
</dbReference>
<comment type="caution">
    <text evidence="3">The sequence shown here is derived from an EMBL/GenBank/DDBJ whole genome shotgun (WGS) entry which is preliminary data.</text>
</comment>
<feature type="region of interest" description="Disordered" evidence="2">
    <location>
        <begin position="73"/>
        <end position="92"/>
    </location>
</feature>
<dbReference type="Proteomes" id="UP000564629">
    <property type="component" value="Unassembled WGS sequence"/>
</dbReference>
<comment type="similarity">
    <text evidence="1">Belongs to the RNA polymerase-binding protein RbpA family.</text>
</comment>
<dbReference type="Gene3D" id="2.20.28.270">
    <property type="entry name" value="RNA polymerase-binding protein A"/>
    <property type="match status" value="1"/>
</dbReference>
<keyword evidence="1" id="KW-0804">Transcription</keyword>
<feature type="binding site" evidence="1">
    <location>
        <position position="61"/>
    </location>
    <ligand>
        <name>Zn(2+)</name>
        <dbReference type="ChEBI" id="CHEBI:29105"/>
    </ligand>
</feature>
<gene>
    <name evidence="1" type="primary">rbpA</name>
    <name evidence="3" type="ORF">HNR08_003375</name>
</gene>
<reference evidence="3 4" key="1">
    <citation type="submission" date="2020-08" db="EMBL/GenBank/DDBJ databases">
        <title>Sequencing the genomes of 1000 actinobacteria strains.</title>
        <authorList>
            <person name="Klenk H.-P."/>
        </authorList>
    </citation>
    <scope>NUCLEOTIDE SEQUENCE [LARGE SCALE GENOMIC DNA]</scope>
    <source>
        <strain evidence="3 4">DSM 9581</strain>
    </source>
</reference>
<organism evidence="3 4">
    <name type="scientific">Cellulomonas hominis</name>
    <dbReference type="NCBI Taxonomy" id="156981"/>
    <lineage>
        <taxon>Bacteria</taxon>
        <taxon>Bacillati</taxon>
        <taxon>Actinomycetota</taxon>
        <taxon>Actinomycetes</taxon>
        <taxon>Micrococcales</taxon>
        <taxon>Cellulomonadaceae</taxon>
        <taxon>Cellulomonas</taxon>
    </lineage>
</organism>
<dbReference type="RefSeq" id="WP_183835146.1">
    <property type="nucleotide sequence ID" value="NZ_JACHDN010000001.1"/>
</dbReference>
<accession>A0A7W8SHY7</accession>
<sequence>MNAAVRGTFPWADRSALFVPDADSDGGPLAASREVTYTCQREHTTVLRFASDAPAPATWDCSTCGRASALVDSGHGPVGAEDARPAKAKRTHMDMVRERRTDAELQALLDERLQFVRQRRGLV</sequence>
<dbReference type="AlphaFoldDB" id="A0A7W8SHY7"/>
<dbReference type="GO" id="GO:0008270">
    <property type="term" value="F:zinc ion binding"/>
    <property type="evidence" value="ECO:0007669"/>
    <property type="project" value="UniProtKB-UniRule"/>
</dbReference>
<evidence type="ECO:0000313" key="4">
    <source>
        <dbReference type="Proteomes" id="UP000564629"/>
    </source>
</evidence>
<evidence type="ECO:0000256" key="1">
    <source>
        <dbReference type="HAMAP-Rule" id="MF_01483"/>
    </source>
</evidence>
<comment type="subunit">
    <text evidence="1">Forms a complex with the RNAP catalytic core and with free principal sigma factors.</text>
</comment>
<keyword evidence="1" id="KW-0862">Zinc</keyword>
<proteinExistence type="inferred from homology"/>
<dbReference type="HAMAP" id="MF_01483">
    <property type="entry name" value="RbpA"/>
    <property type="match status" value="1"/>
</dbReference>
<evidence type="ECO:0000313" key="3">
    <source>
        <dbReference type="EMBL" id="MBB5474639.1"/>
    </source>
</evidence>
<name>A0A7W8SHY7_9CELL</name>
<feature type="binding site" evidence="1">
    <location>
        <position position="43"/>
    </location>
    <ligand>
        <name>Zn(2+)</name>
        <dbReference type="ChEBI" id="CHEBI:29105"/>
    </ligand>
</feature>
<dbReference type="GO" id="GO:0001000">
    <property type="term" value="F:bacterial-type RNA polymerase core enzyme binding"/>
    <property type="evidence" value="ECO:0007669"/>
    <property type="project" value="UniProtKB-UniRule"/>
</dbReference>
<dbReference type="GO" id="GO:0045893">
    <property type="term" value="P:positive regulation of DNA-templated transcription"/>
    <property type="evidence" value="ECO:0007669"/>
    <property type="project" value="UniProtKB-UniRule"/>
</dbReference>
<comment type="cofactor">
    <cofactor evidence="1">
        <name>Zn(2+)</name>
        <dbReference type="ChEBI" id="CHEBI:29105"/>
    </cofactor>
    <text evidence="1">Bind 1 Zn(2+) per subunit.</text>
</comment>